<proteinExistence type="predicted"/>
<evidence type="ECO:0000256" key="4">
    <source>
        <dbReference type="ARBA" id="ARBA00023136"/>
    </source>
</evidence>
<comment type="caution">
    <text evidence="6">The sequence shown here is derived from an EMBL/GenBank/DDBJ whole genome shotgun (WGS) entry which is preliminary data.</text>
</comment>
<accession>K9GSC3</accession>
<organism evidence="6 7">
    <name type="scientific">Caenispirillum salinarum AK4</name>
    <dbReference type="NCBI Taxonomy" id="1238182"/>
    <lineage>
        <taxon>Bacteria</taxon>
        <taxon>Pseudomonadati</taxon>
        <taxon>Pseudomonadota</taxon>
        <taxon>Alphaproteobacteria</taxon>
        <taxon>Rhodospirillales</taxon>
        <taxon>Novispirillaceae</taxon>
        <taxon>Caenispirillum</taxon>
    </lineage>
</organism>
<dbReference type="AlphaFoldDB" id="K9GSC3"/>
<dbReference type="PANTHER" id="PTHR36974:SF1">
    <property type="entry name" value="DOXX FAMILY MEMBRANE PROTEIN"/>
    <property type="match status" value="1"/>
</dbReference>
<name>K9GSC3_9PROT</name>
<feature type="transmembrane region" description="Helical" evidence="5">
    <location>
        <begin position="92"/>
        <end position="113"/>
    </location>
</feature>
<dbReference type="InterPro" id="IPR032808">
    <property type="entry name" value="DoxX"/>
</dbReference>
<evidence type="ECO:0000256" key="5">
    <source>
        <dbReference type="SAM" id="Phobius"/>
    </source>
</evidence>
<evidence type="ECO:0000313" key="6">
    <source>
        <dbReference type="EMBL" id="EKV27624.1"/>
    </source>
</evidence>
<dbReference type="STRING" id="1238182.C882_1470"/>
<evidence type="ECO:0000256" key="2">
    <source>
        <dbReference type="ARBA" id="ARBA00022692"/>
    </source>
</evidence>
<evidence type="ECO:0000256" key="1">
    <source>
        <dbReference type="ARBA" id="ARBA00004141"/>
    </source>
</evidence>
<sequence>MVFFLMILAGTAAATVLGVLRVPTMGDWRGRMRWGLAGALAFAGVDHLMTPDRYTRMIEPFLPFPEAIVLVTGLLEIAGALGLLIPRTRRLAAVLLAVYFVAVLPANVSNIVNGIRFEGLPTGDWYYWLRLVFQVPIIAWTLYVGGIWPRREASRVSRA</sequence>
<evidence type="ECO:0000313" key="7">
    <source>
        <dbReference type="Proteomes" id="UP000009881"/>
    </source>
</evidence>
<dbReference type="OrthoDB" id="8856615at2"/>
<dbReference type="Pfam" id="PF13564">
    <property type="entry name" value="DoxX_2"/>
    <property type="match status" value="1"/>
</dbReference>
<keyword evidence="7" id="KW-1185">Reference proteome</keyword>
<gene>
    <name evidence="6" type="ORF">C882_1470</name>
</gene>
<protein>
    <submittedName>
        <fullName evidence="6">Membrane protein-like protein</fullName>
    </submittedName>
</protein>
<dbReference type="RefSeq" id="WP_009542126.1">
    <property type="nucleotide sequence ID" value="NZ_ANHY01000019.1"/>
</dbReference>
<keyword evidence="2 5" id="KW-0812">Transmembrane</keyword>
<keyword evidence="4 5" id="KW-0472">Membrane</keyword>
<feature type="transmembrane region" description="Helical" evidence="5">
    <location>
        <begin position="67"/>
        <end position="85"/>
    </location>
</feature>
<comment type="subcellular location">
    <subcellularLocation>
        <location evidence="1">Membrane</location>
        <topology evidence="1">Multi-pass membrane protein</topology>
    </subcellularLocation>
</comment>
<evidence type="ECO:0000256" key="3">
    <source>
        <dbReference type="ARBA" id="ARBA00022989"/>
    </source>
</evidence>
<feature type="transmembrane region" description="Helical" evidence="5">
    <location>
        <begin position="125"/>
        <end position="148"/>
    </location>
</feature>
<keyword evidence="3 5" id="KW-1133">Transmembrane helix</keyword>
<reference evidence="6 7" key="1">
    <citation type="journal article" date="2013" name="Genome Announc.">
        <title>Draft Genome Sequence of an Alphaproteobacterium, Caenispirillum salinarum AK4(T), Isolated from a Solar Saltern.</title>
        <authorList>
            <person name="Khatri I."/>
            <person name="Singh A."/>
            <person name="Korpole S."/>
            <person name="Pinnaka A.K."/>
            <person name="Subramanian S."/>
        </authorList>
    </citation>
    <scope>NUCLEOTIDE SEQUENCE [LARGE SCALE GENOMIC DNA]</scope>
    <source>
        <strain evidence="6 7">AK4</strain>
    </source>
</reference>
<dbReference type="EMBL" id="ANHY01000019">
    <property type="protein sequence ID" value="EKV27624.1"/>
    <property type="molecule type" value="Genomic_DNA"/>
</dbReference>
<dbReference type="eggNOG" id="COG4270">
    <property type="taxonomic scope" value="Bacteria"/>
</dbReference>
<dbReference type="GO" id="GO:0016020">
    <property type="term" value="C:membrane"/>
    <property type="evidence" value="ECO:0007669"/>
    <property type="project" value="UniProtKB-SubCell"/>
</dbReference>
<dbReference type="PANTHER" id="PTHR36974">
    <property type="entry name" value="MEMBRANE PROTEIN-RELATED"/>
    <property type="match status" value="1"/>
</dbReference>
<dbReference type="Proteomes" id="UP000009881">
    <property type="component" value="Unassembled WGS sequence"/>
</dbReference>